<evidence type="ECO:0000313" key="17">
    <source>
        <dbReference type="EMBL" id="TRY12162.1"/>
    </source>
</evidence>
<dbReference type="AlphaFoldDB" id="A0A553JI90"/>
<keyword evidence="8 14" id="KW-0808">Transferase</keyword>
<sequence length="316" mass="35830">MTSGNQIHSALYLAFQRSQWAELRESVPLTLSEPELADLKGINEKLSLTEVTDIYLPLSRLLNLIVGSRQKSGVVLNEFLSRTPPKRPYIISIAGSVAVGKSTTARILQALLSQWPEHPRVDLVTTDGFLYPLAELKRRGLLQRKGFPESYDMKMLVEFISNIKAGNPYVEAPLYSHVSYDRITDQHQAIEQPDILIIEGLNVLQTGQDAAVGIQQPFVSDFVDFSVYVDAQEQLLKKWYIDRFLQFRGGAFSDEKSYFHHYSKLNDAEARHTAANIWDSINGPNLKLNIEPTRDRAHLILQKGDDHLMSQVLLRK</sequence>
<evidence type="ECO:0000256" key="6">
    <source>
        <dbReference type="ARBA" id="ARBA00015080"/>
    </source>
</evidence>
<evidence type="ECO:0000256" key="13">
    <source>
        <dbReference type="ARBA" id="ARBA00032866"/>
    </source>
</evidence>
<dbReference type="FunFam" id="3.40.50.300:FF:000242">
    <property type="entry name" value="Pantothenate kinase"/>
    <property type="match status" value="1"/>
</dbReference>
<evidence type="ECO:0000256" key="2">
    <source>
        <dbReference type="ARBA" id="ARBA00004496"/>
    </source>
</evidence>
<dbReference type="HAMAP" id="MF_00215">
    <property type="entry name" value="Pantothen_kinase_1"/>
    <property type="match status" value="1"/>
</dbReference>
<organism evidence="17 18">
    <name type="scientific">Shewanella hanedai</name>
    <name type="common">Alteromonas hanedai</name>
    <dbReference type="NCBI Taxonomy" id="25"/>
    <lineage>
        <taxon>Bacteria</taxon>
        <taxon>Pseudomonadati</taxon>
        <taxon>Pseudomonadota</taxon>
        <taxon>Gammaproteobacteria</taxon>
        <taxon>Alteromonadales</taxon>
        <taxon>Shewanellaceae</taxon>
        <taxon>Shewanella</taxon>
    </lineage>
</organism>
<keyword evidence="10 14" id="KW-0418">Kinase</keyword>
<dbReference type="Pfam" id="PF00485">
    <property type="entry name" value="PRK"/>
    <property type="match status" value="1"/>
</dbReference>
<dbReference type="CDD" id="cd02025">
    <property type="entry name" value="PanK"/>
    <property type="match status" value="1"/>
</dbReference>
<feature type="binding site" evidence="14">
    <location>
        <begin position="95"/>
        <end position="102"/>
    </location>
    <ligand>
        <name>ATP</name>
        <dbReference type="ChEBI" id="CHEBI:30616"/>
    </ligand>
</feature>
<feature type="domain" description="Phosphoribulokinase/uridine kinase" evidence="16">
    <location>
        <begin position="90"/>
        <end position="250"/>
    </location>
</feature>
<dbReference type="PIRSF" id="PIRSF000545">
    <property type="entry name" value="Pantothenate_kin"/>
    <property type="match status" value="1"/>
</dbReference>
<reference evidence="18" key="1">
    <citation type="submission" date="2019-07" db="EMBL/GenBank/DDBJ databases">
        <title>Shewanella sp. YLB-08 draft genomic sequence.</title>
        <authorList>
            <person name="Yu L."/>
        </authorList>
    </citation>
    <scope>NUCLEOTIDE SEQUENCE [LARGE SCALE GENOMIC DNA]</scope>
    <source>
        <strain evidence="18">JCM 20706</strain>
    </source>
</reference>
<dbReference type="GO" id="GO:0005737">
    <property type="term" value="C:cytoplasm"/>
    <property type="evidence" value="ECO:0007669"/>
    <property type="project" value="UniProtKB-SubCell"/>
</dbReference>
<accession>A0A553JI90</accession>
<evidence type="ECO:0000259" key="16">
    <source>
        <dbReference type="Pfam" id="PF00485"/>
    </source>
</evidence>
<keyword evidence="11 14" id="KW-0067">ATP-binding</keyword>
<dbReference type="Gene3D" id="3.40.50.300">
    <property type="entry name" value="P-loop containing nucleotide triphosphate hydrolases"/>
    <property type="match status" value="1"/>
</dbReference>
<evidence type="ECO:0000256" key="10">
    <source>
        <dbReference type="ARBA" id="ARBA00022777"/>
    </source>
</evidence>
<evidence type="ECO:0000256" key="14">
    <source>
        <dbReference type="HAMAP-Rule" id="MF_00215"/>
    </source>
</evidence>
<dbReference type="SUPFAM" id="SSF52540">
    <property type="entry name" value="P-loop containing nucleoside triphosphate hydrolases"/>
    <property type="match status" value="1"/>
</dbReference>
<evidence type="ECO:0000256" key="1">
    <source>
        <dbReference type="ARBA" id="ARBA00001206"/>
    </source>
</evidence>
<evidence type="ECO:0000256" key="9">
    <source>
        <dbReference type="ARBA" id="ARBA00022741"/>
    </source>
</evidence>
<dbReference type="GO" id="GO:0015937">
    <property type="term" value="P:coenzyme A biosynthetic process"/>
    <property type="evidence" value="ECO:0007669"/>
    <property type="project" value="UniProtKB-UniRule"/>
</dbReference>
<dbReference type="InterPro" id="IPR027417">
    <property type="entry name" value="P-loop_NTPase"/>
</dbReference>
<keyword evidence="9 14" id="KW-0547">Nucleotide-binding</keyword>
<dbReference type="EMBL" id="VKGK01000040">
    <property type="protein sequence ID" value="TRY12162.1"/>
    <property type="molecule type" value="Genomic_DNA"/>
</dbReference>
<evidence type="ECO:0000313" key="18">
    <source>
        <dbReference type="Proteomes" id="UP000318126"/>
    </source>
</evidence>
<evidence type="ECO:0000256" key="8">
    <source>
        <dbReference type="ARBA" id="ARBA00022679"/>
    </source>
</evidence>
<dbReference type="GO" id="GO:0004594">
    <property type="term" value="F:pantothenate kinase activity"/>
    <property type="evidence" value="ECO:0007669"/>
    <property type="project" value="UniProtKB-UniRule"/>
</dbReference>
<evidence type="ECO:0000256" key="3">
    <source>
        <dbReference type="ARBA" id="ARBA00005225"/>
    </source>
</evidence>
<evidence type="ECO:0000256" key="7">
    <source>
        <dbReference type="ARBA" id="ARBA00022490"/>
    </source>
</evidence>
<comment type="pathway">
    <text evidence="3 14 15">Cofactor biosynthesis; coenzyme A biosynthesis; CoA from (R)-pantothenate: step 1/5.</text>
</comment>
<keyword evidence="18" id="KW-1185">Reference proteome</keyword>
<comment type="similarity">
    <text evidence="4 14 15">Belongs to the prokaryotic pantothenate kinase family.</text>
</comment>
<evidence type="ECO:0000256" key="12">
    <source>
        <dbReference type="ARBA" id="ARBA00022993"/>
    </source>
</evidence>
<dbReference type="GO" id="GO:0005524">
    <property type="term" value="F:ATP binding"/>
    <property type="evidence" value="ECO:0007669"/>
    <property type="project" value="UniProtKB-UniRule"/>
</dbReference>
<dbReference type="Proteomes" id="UP000318126">
    <property type="component" value="Unassembled WGS sequence"/>
</dbReference>
<keyword evidence="12 14" id="KW-0173">Coenzyme A biosynthesis</keyword>
<keyword evidence="7 14" id="KW-0963">Cytoplasm</keyword>
<evidence type="ECO:0000256" key="15">
    <source>
        <dbReference type="RuleBase" id="RU003530"/>
    </source>
</evidence>
<evidence type="ECO:0000256" key="4">
    <source>
        <dbReference type="ARBA" id="ARBA00006087"/>
    </source>
</evidence>
<dbReference type="RefSeq" id="WP_144042401.1">
    <property type="nucleotide sequence ID" value="NZ_BMPL01000073.1"/>
</dbReference>
<dbReference type="UniPathway" id="UPA00241">
    <property type="reaction ID" value="UER00352"/>
</dbReference>
<name>A0A553JI90_SHEHA</name>
<evidence type="ECO:0000256" key="5">
    <source>
        <dbReference type="ARBA" id="ARBA00012102"/>
    </source>
</evidence>
<dbReference type="OrthoDB" id="1550976at2"/>
<comment type="caution">
    <text evidence="17">The sequence shown here is derived from an EMBL/GenBank/DDBJ whole genome shotgun (WGS) entry which is preliminary data.</text>
</comment>
<dbReference type="EC" id="2.7.1.33" evidence="5 14"/>
<protein>
    <recommendedName>
        <fullName evidence="6 14">Pantothenate kinase</fullName>
        <ecNumber evidence="5 14">2.7.1.33</ecNumber>
    </recommendedName>
    <alternativeName>
        <fullName evidence="13 14">Pantothenic acid kinase</fullName>
    </alternativeName>
</protein>
<dbReference type="NCBIfam" id="TIGR00554">
    <property type="entry name" value="panK_bact"/>
    <property type="match status" value="1"/>
</dbReference>
<evidence type="ECO:0000256" key="11">
    <source>
        <dbReference type="ARBA" id="ARBA00022840"/>
    </source>
</evidence>
<dbReference type="InterPro" id="IPR004566">
    <property type="entry name" value="PanK"/>
</dbReference>
<comment type="catalytic activity">
    <reaction evidence="1 14 15">
        <text>(R)-pantothenate + ATP = (R)-4'-phosphopantothenate + ADP + H(+)</text>
        <dbReference type="Rhea" id="RHEA:16373"/>
        <dbReference type="ChEBI" id="CHEBI:10986"/>
        <dbReference type="ChEBI" id="CHEBI:15378"/>
        <dbReference type="ChEBI" id="CHEBI:29032"/>
        <dbReference type="ChEBI" id="CHEBI:30616"/>
        <dbReference type="ChEBI" id="CHEBI:456216"/>
        <dbReference type="EC" id="2.7.1.33"/>
    </reaction>
</comment>
<dbReference type="PANTHER" id="PTHR10285">
    <property type="entry name" value="URIDINE KINASE"/>
    <property type="match status" value="1"/>
</dbReference>
<gene>
    <name evidence="14" type="primary">coaA</name>
    <name evidence="17" type="ORF">FN961_22505</name>
</gene>
<comment type="subcellular location">
    <subcellularLocation>
        <location evidence="2 14 15">Cytoplasm</location>
    </subcellularLocation>
</comment>
<dbReference type="InterPro" id="IPR006083">
    <property type="entry name" value="PRK/URK"/>
</dbReference>
<proteinExistence type="inferred from homology"/>